<evidence type="ECO:0000256" key="1">
    <source>
        <dbReference type="ARBA" id="ARBA00008601"/>
    </source>
</evidence>
<feature type="non-terminal residue" evidence="8">
    <location>
        <position position="163"/>
    </location>
</feature>
<dbReference type="InterPro" id="IPR020422">
    <property type="entry name" value="TYR_PHOSPHATASE_DUAL_dom"/>
</dbReference>
<dbReference type="PROSITE" id="PS00383">
    <property type="entry name" value="TYR_PHOSPHATASE_1"/>
    <property type="match status" value="1"/>
</dbReference>
<evidence type="ECO:0000313" key="9">
    <source>
        <dbReference type="Proteomes" id="UP000030671"/>
    </source>
</evidence>
<dbReference type="GO" id="GO:0017017">
    <property type="term" value="F:MAP kinase tyrosine/serine/threonine phosphatase activity"/>
    <property type="evidence" value="ECO:0007669"/>
    <property type="project" value="TreeGrafter"/>
</dbReference>
<dbReference type="Gene3D" id="3.90.190.10">
    <property type="entry name" value="Protein tyrosine phosphatase superfamily"/>
    <property type="match status" value="1"/>
</dbReference>
<evidence type="ECO:0000256" key="3">
    <source>
        <dbReference type="ARBA" id="ARBA00022801"/>
    </source>
</evidence>
<dbReference type="InterPro" id="IPR000340">
    <property type="entry name" value="Dual-sp_phosphatase_cat-dom"/>
</dbReference>
<sequence length="163" mass="17496">LALSPTTPSPYTHTPHPHIHSPTPSASQITPRLFLADLSAAEDPALLAALGITHVLSALPGPVHLPPALRLAALQLPLADTPFAELAAHLPRTTRWIADALDERPDARVLVHCAMGVSRSPSVVAAWLMAARGWAPEEAIEYVRGRRAGVCPNEGFVRQLHEY</sequence>
<feature type="non-terminal residue" evidence="8">
    <location>
        <position position="1"/>
    </location>
</feature>
<feature type="region of interest" description="Disordered" evidence="5">
    <location>
        <begin position="1"/>
        <end position="25"/>
    </location>
</feature>
<evidence type="ECO:0000256" key="2">
    <source>
        <dbReference type="ARBA" id="ARBA00013064"/>
    </source>
</evidence>
<evidence type="ECO:0000256" key="5">
    <source>
        <dbReference type="SAM" id="MobiDB-lite"/>
    </source>
</evidence>
<evidence type="ECO:0000259" key="6">
    <source>
        <dbReference type="PROSITE" id="PS50054"/>
    </source>
</evidence>
<evidence type="ECO:0000313" key="8">
    <source>
        <dbReference type="EMBL" id="ETW86326.1"/>
    </source>
</evidence>
<dbReference type="PANTHER" id="PTHR10159:SF519">
    <property type="entry name" value="DUAL SPECIFICITY PROTEIN PHOSPHATASE MPK3"/>
    <property type="match status" value="1"/>
</dbReference>
<name>W4KMR8_HETIT</name>
<dbReference type="CDD" id="cd14498">
    <property type="entry name" value="DSP"/>
    <property type="match status" value="1"/>
</dbReference>
<comment type="similarity">
    <text evidence="1">Belongs to the protein-tyrosine phosphatase family. Non-receptor class dual specificity subfamily.</text>
</comment>
<keyword evidence="9" id="KW-1185">Reference proteome</keyword>
<dbReference type="PROSITE" id="PS50056">
    <property type="entry name" value="TYR_PHOSPHATASE_2"/>
    <property type="match status" value="1"/>
</dbReference>
<reference evidence="8 9" key="1">
    <citation type="journal article" date="2012" name="New Phytol.">
        <title>Insight into trade-off between wood decay and parasitism from the genome of a fungal forest pathogen.</title>
        <authorList>
            <person name="Olson A."/>
            <person name="Aerts A."/>
            <person name="Asiegbu F."/>
            <person name="Belbahri L."/>
            <person name="Bouzid O."/>
            <person name="Broberg A."/>
            <person name="Canback B."/>
            <person name="Coutinho P.M."/>
            <person name="Cullen D."/>
            <person name="Dalman K."/>
            <person name="Deflorio G."/>
            <person name="van Diepen L.T."/>
            <person name="Dunand C."/>
            <person name="Duplessis S."/>
            <person name="Durling M."/>
            <person name="Gonthier P."/>
            <person name="Grimwood J."/>
            <person name="Fossdal C.G."/>
            <person name="Hansson D."/>
            <person name="Henrissat B."/>
            <person name="Hietala A."/>
            <person name="Himmelstrand K."/>
            <person name="Hoffmeister D."/>
            <person name="Hogberg N."/>
            <person name="James T.Y."/>
            <person name="Karlsson M."/>
            <person name="Kohler A."/>
            <person name="Kues U."/>
            <person name="Lee Y.H."/>
            <person name="Lin Y.C."/>
            <person name="Lind M."/>
            <person name="Lindquist E."/>
            <person name="Lombard V."/>
            <person name="Lucas S."/>
            <person name="Lunden K."/>
            <person name="Morin E."/>
            <person name="Murat C."/>
            <person name="Park J."/>
            <person name="Raffaello T."/>
            <person name="Rouze P."/>
            <person name="Salamov A."/>
            <person name="Schmutz J."/>
            <person name="Solheim H."/>
            <person name="Stahlberg J."/>
            <person name="Velez H."/>
            <person name="de Vries R.P."/>
            <person name="Wiebenga A."/>
            <person name="Woodward S."/>
            <person name="Yakovlev I."/>
            <person name="Garbelotto M."/>
            <person name="Martin F."/>
            <person name="Grigoriev I.V."/>
            <person name="Stenlid J."/>
        </authorList>
    </citation>
    <scope>NUCLEOTIDE SEQUENCE [LARGE SCALE GENOMIC DNA]</scope>
    <source>
        <strain evidence="8 9">TC 32-1</strain>
    </source>
</reference>
<dbReference type="PRINTS" id="PR01908">
    <property type="entry name" value="ADSPHPHTASE"/>
</dbReference>
<accession>W4KMR8</accession>
<dbReference type="Pfam" id="PF00782">
    <property type="entry name" value="DSPc"/>
    <property type="match status" value="1"/>
</dbReference>
<organism evidence="8 9">
    <name type="scientific">Heterobasidion irregulare (strain TC 32-1)</name>
    <dbReference type="NCBI Taxonomy" id="747525"/>
    <lineage>
        <taxon>Eukaryota</taxon>
        <taxon>Fungi</taxon>
        <taxon>Dikarya</taxon>
        <taxon>Basidiomycota</taxon>
        <taxon>Agaricomycotina</taxon>
        <taxon>Agaricomycetes</taxon>
        <taxon>Russulales</taxon>
        <taxon>Bondarzewiaceae</taxon>
        <taxon>Heterobasidion</taxon>
        <taxon>Heterobasidion annosum species complex</taxon>
    </lineage>
</organism>
<dbReference type="SUPFAM" id="SSF52799">
    <property type="entry name" value="(Phosphotyrosine protein) phosphatases II"/>
    <property type="match status" value="1"/>
</dbReference>
<dbReference type="InterPro" id="IPR016130">
    <property type="entry name" value="Tyr_Pase_AS"/>
</dbReference>
<dbReference type="HOGENOM" id="CLU_027074_9_2_1"/>
<dbReference type="GeneID" id="20668935"/>
<keyword evidence="3" id="KW-0378">Hydrolase</keyword>
<dbReference type="SMART" id="SM00195">
    <property type="entry name" value="DSPc"/>
    <property type="match status" value="1"/>
</dbReference>
<dbReference type="InterPro" id="IPR029021">
    <property type="entry name" value="Prot-tyrosine_phosphatase-like"/>
</dbReference>
<feature type="domain" description="Tyrosine-protein phosphatase" evidence="6">
    <location>
        <begin position="23"/>
        <end position="163"/>
    </location>
</feature>
<feature type="domain" description="Tyrosine specific protein phosphatases" evidence="7">
    <location>
        <begin position="81"/>
        <end position="150"/>
    </location>
</feature>
<keyword evidence="4" id="KW-0904">Protein phosphatase</keyword>
<dbReference type="eggNOG" id="KOG1716">
    <property type="taxonomic scope" value="Eukaryota"/>
</dbReference>
<dbReference type="GO" id="GO:0008330">
    <property type="term" value="F:protein tyrosine/threonine phosphatase activity"/>
    <property type="evidence" value="ECO:0007669"/>
    <property type="project" value="TreeGrafter"/>
</dbReference>
<dbReference type="GO" id="GO:0005737">
    <property type="term" value="C:cytoplasm"/>
    <property type="evidence" value="ECO:0007669"/>
    <property type="project" value="TreeGrafter"/>
</dbReference>
<dbReference type="PANTHER" id="PTHR10159">
    <property type="entry name" value="DUAL SPECIFICITY PROTEIN PHOSPHATASE"/>
    <property type="match status" value="1"/>
</dbReference>
<protein>
    <recommendedName>
        <fullName evidence="2">protein-tyrosine-phosphatase</fullName>
        <ecNumber evidence="2">3.1.3.48</ecNumber>
    </recommendedName>
</protein>
<dbReference type="PROSITE" id="PS50054">
    <property type="entry name" value="TYR_PHOSPHATASE_DUAL"/>
    <property type="match status" value="1"/>
</dbReference>
<dbReference type="OrthoDB" id="10252009at2759"/>
<dbReference type="RefSeq" id="XP_009543074.1">
    <property type="nucleotide sequence ID" value="XM_009544779.1"/>
</dbReference>
<dbReference type="Proteomes" id="UP000030671">
    <property type="component" value="Unassembled WGS sequence"/>
</dbReference>
<dbReference type="GO" id="GO:0043409">
    <property type="term" value="P:negative regulation of MAPK cascade"/>
    <property type="evidence" value="ECO:0007669"/>
    <property type="project" value="TreeGrafter"/>
</dbReference>
<proteinExistence type="inferred from homology"/>
<dbReference type="InterPro" id="IPR000387">
    <property type="entry name" value="Tyr_Pase_dom"/>
</dbReference>
<dbReference type="EMBL" id="KI925455">
    <property type="protein sequence ID" value="ETW86326.1"/>
    <property type="molecule type" value="Genomic_DNA"/>
</dbReference>
<evidence type="ECO:0000256" key="4">
    <source>
        <dbReference type="ARBA" id="ARBA00022912"/>
    </source>
</evidence>
<dbReference type="GO" id="GO:0033550">
    <property type="term" value="F:MAP kinase tyrosine phosphatase activity"/>
    <property type="evidence" value="ECO:0007669"/>
    <property type="project" value="TreeGrafter"/>
</dbReference>
<dbReference type="STRING" id="747525.W4KMR8"/>
<dbReference type="InParanoid" id="W4KMR8"/>
<dbReference type="KEGG" id="hir:HETIRDRAFT_242513"/>
<gene>
    <name evidence="8" type="ORF">HETIRDRAFT_242513</name>
</gene>
<evidence type="ECO:0000259" key="7">
    <source>
        <dbReference type="PROSITE" id="PS50056"/>
    </source>
</evidence>
<dbReference type="EC" id="3.1.3.48" evidence="2"/>
<dbReference type="AlphaFoldDB" id="W4KMR8"/>